<evidence type="ECO:0000313" key="3">
    <source>
        <dbReference type="Proteomes" id="UP000320547"/>
    </source>
</evidence>
<name>A0A562UV44_9SPHN</name>
<proteinExistence type="predicted"/>
<gene>
    <name evidence="2" type="ORF">JN10_1139</name>
</gene>
<dbReference type="SUPFAM" id="SSF51735">
    <property type="entry name" value="NAD(P)-binding Rossmann-fold domains"/>
    <property type="match status" value="1"/>
</dbReference>
<feature type="domain" description="NAD(P)-binding" evidence="1">
    <location>
        <begin position="7"/>
        <end position="150"/>
    </location>
</feature>
<dbReference type="Gene3D" id="3.40.50.720">
    <property type="entry name" value="NAD(P)-binding Rossmann-like Domain"/>
    <property type="match status" value="1"/>
</dbReference>
<dbReference type="PANTHER" id="PTHR12126:SF11">
    <property type="entry name" value="NADH DEHYDROGENASE [UBIQUINONE] 1 ALPHA SUBCOMPLEX SUBUNIT 9, MITOCHONDRIAL"/>
    <property type="match status" value="1"/>
</dbReference>
<dbReference type="GO" id="GO:0044877">
    <property type="term" value="F:protein-containing complex binding"/>
    <property type="evidence" value="ECO:0007669"/>
    <property type="project" value="TreeGrafter"/>
</dbReference>
<evidence type="ECO:0000313" key="2">
    <source>
        <dbReference type="EMBL" id="TWJ09504.1"/>
    </source>
</evidence>
<comment type="caution">
    <text evidence="2">The sequence shown here is derived from an EMBL/GenBank/DDBJ whole genome shotgun (WGS) entry which is preliminary data.</text>
</comment>
<dbReference type="AlphaFoldDB" id="A0A562UV44"/>
<accession>A0A562UV44</accession>
<dbReference type="InterPro" id="IPR036291">
    <property type="entry name" value="NAD(P)-bd_dom_sf"/>
</dbReference>
<dbReference type="Pfam" id="PF13460">
    <property type="entry name" value="NAD_binding_10"/>
    <property type="match status" value="1"/>
</dbReference>
<organism evidence="2 3">
    <name type="scientific">Altererythrobacter ishigakiensis</name>
    <dbReference type="NCBI Taxonomy" id="476157"/>
    <lineage>
        <taxon>Bacteria</taxon>
        <taxon>Pseudomonadati</taxon>
        <taxon>Pseudomonadota</taxon>
        <taxon>Alphaproteobacteria</taxon>
        <taxon>Sphingomonadales</taxon>
        <taxon>Erythrobacteraceae</taxon>
        <taxon>Altererythrobacter</taxon>
    </lineage>
</organism>
<dbReference type="InterPro" id="IPR051207">
    <property type="entry name" value="ComplexI_NDUFA9_subunit"/>
</dbReference>
<dbReference type="Proteomes" id="UP000320547">
    <property type="component" value="Unassembled WGS sequence"/>
</dbReference>
<reference evidence="2 3" key="1">
    <citation type="submission" date="2019-07" db="EMBL/GenBank/DDBJ databases">
        <title>Genomic Encyclopedia of Archaeal and Bacterial Type Strains, Phase II (KMG-II): from individual species to whole genera.</title>
        <authorList>
            <person name="Goeker M."/>
        </authorList>
    </citation>
    <scope>NUCLEOTIDE SEQUENCE [LARGE SCALE GENOMIC DNA]</scope>
    <source>
        <strain evidence="2 3">ATCC BAA-2084</strain>
    </source>
</reference>
<dbReference type="OrthoDB" id="9814124at2"/>
<dbReference type="EMBL" id="VLLK01000001">
    <property type="protein sequence ID" value="TWJ09504.1"/>
    <property type="molecule type" value="Genomic_DNA"/>
</dbReference>
<dbReference type="InterPro" id="IPR016040">
    <property type="entry name" value="NAD(P)-bd_dom"/>
</dbReference>
<dbReference type="RefSeq" id="WP_067602989.1">
    <property type="nucleotide sequence ID" value="NZ_CP015963.1"/>
</dbReference>
<keyword evidence="3" id="KW-1185">Reference proteome</keyword>
<dbReference type="PANTHER" id="PTHR12126">
    <property type="entry name" value="NADH-UBIQUINONE OXIDOREDUCTASE 39 KDA SUBUNIT-RELATED"/>
    <property type="match status" value="1"/>
</dbReference>
<dbReference type="STRING" id="476157.GCA_001663155_02214"/>
<evidence type="ECO:0000259" key="1">
    <source>
        <dbReference type="Pfam" id="PF13460"/>
    </source>
</evidence>
<sequence length="304" mass="33195">MPIAITGGTGFVGQAVLDETMHRNQPVNVLVRRATDHRHTRVEWVMGDLSNAHALGHLVAGTRAVIHIAGLTNTPDLEEFEAANVAGTENVISAAKQNGVKRFVFVSSLSARKPELSAYGASKAAAEELVRTSGLDWTIVRPPAVYGPRDGDMFELFRTACMGFVPLPPGGATSIIHVADLARLLLDLVDAQPALVRKKVFEPDDGREGGWSHKEMAKAIGASVGRRVVAPHLPRAILQGAASLDKLFRGSKAKITQDRVSYMCHPNWVARMDRKVPNSVWQPQIAGRQGFKETADWYRREGWL</sequence>
<protein>
    <submittedName>
        <fullName evidence="2">Nucleoside-diphosphate-sugar epimerase</fullName>
    </submittedName>
</protein>